<comment type="caution">
    <text evidence="2">The sequence shown here is derived from an EMBL/GenBank/DDBJ whole genome shotgun (WGS) entry which is preliminary data.</text>
</comment>
<keyword evidence="2" id="KW-0808">Transferase</keyword>
<evidence type="ECO:0000313" key="3">
    <source>
        <dbReference type="Proteomes" id="UP000522262"/>
    </source>
</evidence>
<evidence type="ECO:0000313" key="2">
    <source>
        <dbReference type="EMBL" id="KAF5556149.1"/>
    </source>
</evidence>
<accession>A0A8H5N8U7</accession>
<keyword evidence="2" id="KW-0418">Kinase</keyword>
<sequence>MSKLDRHTVLVDEEMPAFLKPLKARKAVSKEAANFASQKNDGKNTPHCSPSSSLRKNVPVKITDNNPQSKLVPVLAGSPWKHYKKKYCVEHWCLFAIATSNTSRKNLHMIRSAPSLSDEKIQTIRQICHPNVADITEIYSHEDGNHFIVSQMMQSSLVHVYRAPEYPSESQLSSILFKVRKYRL</sequence>
<protein>
    <submittedName>
        <fullName evidence="2">Kinase-like domain-containing protein</fullName>
    </submittedName>
</protein>
<keyword evidence="3" id="KW-1185">Reference proteome</keyword>
<proteinExistence type="predicted"/>
<dbReference type="EMBL" id="JAAOAM010000029">
    <property type="protein sequence ID" value="KAF5556149.1"/>
    <property type="molecule type" value="Genomic_DNA"/>
</dbReference>
<dbReference type="GO" id="GO:0016301">
    <property type="term" value="F:kinase activity"/>
    <property type="evidence" value="ECO:0007669"/>
    <property type="project" value="UniProtKB-KW"/>
</dbReference>
<gene>
    <name evidence="2" type="ORF">FMEXI_1282</name>
</gene>
<dbReference type="AlphaFoldDB" id="A0A8H5N8U7"/>
<dbReference type="Proteomes" id="UP000522262">
    <property type="component" value="Unassembled WGS sequence"/>
</dbReference>
<name>A0A8H5N8U7_9HYPO</name>
<organism evidence="2 3">
    <name type="scientific">Fusarium mexicanum</name>
    <dbReference type="NCBI Taxonomy" id="751941"/>
    <lineage>
        <taxon>Eukaryota</taxon>
        <taxon>Fungi</taxon>
        <taxon>Dikarya</taxon>
        <taxon>Ascomycota</taxon>
        <taxon>Pezizomycotina</taxon>
        <taxon>Sordariomycetes</taxon>
        <taxon>Hypocreomycetidae</taxon>
        <taxon>Hypocreales</taxon>
        <taxon>Nectriaceae</taxon>
        <taxon>Fusarium</taxon>
        <taxon>Fusarium fujikuroi species complex</taxon>
    </lineage>
</organism>
<feature type="region of interest" description="Disordered" evidence="1">
    <location>
        <begin position="31"/>
        <end position="63"/>
    </location>
</feature>
<reference evidence="2 3" key="1">
    <citation type="submission" date="2020-05" db="EMBL/GenBank/DDBJ databases">
        <title>Identification and distribution of gene clusters putatively required for synthesis of sphingolipid metabolism inhibitors in phylogenetically diverse species of the filamentous fungus Fusarium.</title>
        <authorList>
            <person name="Kim H.-S."/>
            <person name="Busman M."/>
            <person name="Brown D.W."/>
            <person name="Divon H."/>
            <person name="Uhlig S."/>
            <person name="Proctor R.H."/>
        </authorList>
    </citation>
    <scope>NUCLEOTIDE SEQUENCE [LARGE SCALE GENOMIC DNA]</scope>
    <source>
        <strain evidence="2 3">NRRL 53147</strain>
    </source>
</reference>
<evidence type="ECO:0000256" key="1">
    <source>
        <dbReference type="SAM" id="MobiDB-lite"/>
    </source>
</evidence>
<feature type="compositionally biased region" description="Polar residues" evidence="1">
    <location>
        <begin position="46"/>
        <end position="55"/>
    </location>
</feature>